<feature type="region of interest" description="Disordered" evidence="1">
    <location>
        <begin position="1"/>
        <end position="47"/>
    </location>
</feature>
<dbReference type="EMBL" id="JAIWYP010000012">
    <property type="protein sequence ID" value="KAH3725269.1"/>
    <property type="molecule type" value="Genomic_DNA"/>
</dbReference>
<gene>
    <name evidence="2" type="ORF">DPMN_051103</name>
</gene>
<organism evidence="2 3">
    <name type="scientific">Dreissena polymorpha</name>
    <name type="common">Zebra mussel</name>
    <name type="synonym">Mytilus polymorpha</name>
    <dbReference type="NCBI Taxonomy" id="45954"/>
    <lineage>
        <taxon>Eukaryota</taxon>
        <taxon>Metazoa</taxon>
        <taxon>Spiralia</taxon>
        <taxon>Lophotrochozoa</taxon>
        <taxon>Mollusca</taxon>
        <taxon>Bivalvia</taxon>
        <taxon>Autobranchia</taxon>
        <taxon>Heteroconchia</taxon>
        <taxon>Euheterodonta</taxon>
        <taxon>Imparidentia</taxon>
        <taxon>Neoheterodontei</taxon>
        <taxon>Myida</taxon>
        <taxon>Dreissenoidea</taxon>
        <taxon>Dreissenidae</taxon>
        <taxon>Dreissena</taxon>
    </lineage>
</organism>
<feature type="compositionally biased region" description="Polar residues" evidence="1">
    <location>
        <begin position="1"/>
        <end position="17"/>
    </location>
</feature>
<reference evidence="2" key="2">
    <citation type="submission" date="2020-11" db="EMBL/GenBank/DDBJ databases">
        <authorList>
            <person name="McCartney M.A."/>
            <person name="Auch B."/>
            <person name="Kono T."/>
            <person name="Mallez S."/>
            <person name="Becker A."/>
            <person name="Gohl D.M."/>
            <person name="Silverstein K.A.T."/>
            <person name="Koren S."/>
            <person name="Bechman K.B."/>
            <person name="Herman A."/>
            <person name="Abrahante J.E."/>
            <person name="Garbe J."/>
        </authorList>
    </citation>
    <scope>NUCLEOTIDE SEQUENCE</scope>
    <source>
        <strain evidence="2">Duluth1</strain>
        <tissue evidence="2">Whole animal</tissue>
    </source>
</reference>
<evidence type="ECO:0000313" key="3">
    <source>
        <dbReference type="Proteomes" id="UP000828390"/>
    </source>
</evidence>
<accession>A0A9D4CHA8</accession>
<dbReference type="AlphaFoldDB" id="A0A9D4CHA8"/>
<sequence length="90" mass="10165">MASSRINPAAKRNQQVAYTDCPGQSRYGPTRQRHGPTRHLHGPSRTYMTTTRTNTEAIRTKQGLPRTDNTCIKADRFSMIPSFCNQISKV</sequence>
<comment type="caution">
    <text evidence="2">The sequence shown here is derived from an EMBL/GenBank/DDBJ whole genome shotgun (WGS) entry which is preliminary data.</text>
</comment>
<dbReference type="Proteomes" id="UP000828390">
    <property type="component" value="Unassembled WGS sequence"/>
</dbReference>
<feature type="compositionally biased region" description="Basic residues" evidence="1">
    <location>
        <begin position="31"/>
        <end position="42"/>
    </location>
</feature>
<proteinExistence type="predicted"/>
<name>A0A9D4CHA8_DREPO</name>
<protein>
    <submittedName>
        <fullName evidence="2">Uncharacterized protein</fullName>
    </submittedName>
</protein>
<keyword evidence="3" id="KW-1185">Reference proteome</keyword>
<reference evidence="2" key="1">
    <citation type="journal article" date="2019" name="bioRxiv">
        <title>The Genome of the Zebra Mussel, Dreissena polymorpha: A Resource for Invasive Species Research.</title>
        <authorList>
            <person name="McCartney M.A."/>
            <person name="Auch B."/>
            <person name="Kono T."/>
            <person name="Mallez S."/>
            <person name="Zhang Y."/>
            <person name="Obille A."/>
            <person name="Becker A."/>
            <person name="Abrahante J.E."/>
            <person name="Garbe J."/>
            <person name="Badalamenti J.P."/>
            <person name="Herman A."/>
            <person name="Mangelson H."/>
            <person name="Liachko I."/>
            <person name="Sullivan S."/>
            <person name="Sone E.D."/>
            <person name="Koren S."/>
            <person name="Silverstein K.A.T."/>
            <person name="Beckman K.B."/>
            <person name="Gohl D.M."/>
        </authorList>
    </citation>
    <scope>NUCLEOTIDE SEQUENCE</scope>
    <source>
        <strain evidence="2">Duluth1</strain>
        <tissue evidence="2">Whole animal</tissue>
    </source>
</reference>
<evidence type="ECO:0000256" key="1">
    <source>
        <dbReference type="SAM" id="MobiDB-lite"/>
    </source>
</evidence>
<evidence type="ECO:0000313" key="2">
    <source>
        <dbReference type="EMBL" id="KAH3725269.1"/>
    </source>
</evidence>